<evidence type="ECO:0000256" key="1">
    <source>
        <dbReference type="SAM" id="Phobius"/>
    </source>
</evidence>
<dbReference type="Proteomes" id="UP000535406">
    <property type="component" value="Unassembled WGS sequence"/>
</dbReference>
<dbReference type="AlphaFoldDB" id="A0A7W7YR60"/>
<comment type="caution">
    <text evidence="2">The sequence shown here is derived from an EMBL/GenBank/DDBJ whole genome shotgun (WGS) entry which is preliminary data.</text>
</comment>
<reference evidence="2 3" key="1">
    <citation type="submission" date="2020-08" db="EMBL/GenBank/DDBJ databases">
        <title>Genomic Encyclopedia of Type Strains, Phase IV (KMG-IV): sequencing the most valuable type-strain genomes for metagenomic binning, comparative biology and taxonomic classification.</title>
        <authorList>
            <person name="Goeker M."/>
        </authorList>
    </citation>
    <scope>NUCLEOTIDE SEQUENCE [LARGE SCALE GENOMIC DNA]</scope>
    <source>
        <strain evidence="2 3">DSM 21319</strain>
    </source>
</reference>
<dbReference type="RefSeq" id="WP_184139988.1">
    <property type="nucleotide sequence ID" value="NZ_JACHIK010000001.1"/>
</dbReference>
<keyword evidence="1" id="KW-0472">Membrane</keyword>
<protein>
    <submittedName>
        <fullName evidence="2">Uncharacterized protein</fullName>
    </submittedName>
</protein>
<sequence length="78" mass="8134">MTRCDLSTHHECSCAPSGVPCRVQAPLDLGVFVGTNHPGPLDDYPKAARDLSFALILLSAIVFAIFIGAGLTVGPVNV</sequence>
<gene>
    <name evidence="2" type="ORF">HNQ66_000219</name>
</gene>
<feature type="transmembrane region" description="Helical" evidence="1">
    <location>
        <begin position="51"/>
        <end position="73"/>
    </location>
</feature>
<evidence type="ECO:0000313" key="3">
    <source>
        <dbReference type="Proteomes" id="UP000535406"/>
    </source>
</evidence>
<keyword evidence="1" id="KW-0812">Transmembrane</keyword>
<name>A0A7W7YR60_9HYPH</name>
<accession>A0A7W7YR60</accession>
<organism evidence="2 3">
    <name type="scientific">Shinella fusca</name>
    <dbReference type="NCBI Taxonomy" id="544480"/>
    <lineage>
        <taxon>Bacteria</taxon>
        <taxon>Pseudomonadati</taxon>
        <taxon>Pseudomonadota</taxon>
        <taxon>Alphaproteobacteria</taxon>
        <taxon>Hyphomicrobiales</taxon>
        <taxon>Rhizobiaceae</taxon>
        <taxon>Shinella</taxon>
    </lineage>
</organism>
<dbReference type="EMBL" id="JACHIK010000001">
    <property type="protein sequence ID" value="MBB5040841.1"/>
    <property type="molecule type" value="Genomic_DNA"/>
</dbReference>
<evidence type="ECO:0000313" key="2">
    <source>
        <dbReference type="EMBL" id="MBB5040841.1"/>
    </source>
</evidence>
<proteinExistence type="predicted"/>
<keyword evidence="1" id="KW-1133">Transmembrane helix</keyword>
<keyword evidence="3" id="KW-1185">Reference proteome</keyword>